<dbReference type="GO" id="GO:0043165">
    <property type="term" value="P:Gram-negative-bacterium-type cell outer membrane assembly"/>
    <property type="evidence" value="ECO:0007669"/>
    <property type="project" value="UniProtKB-UniRule"/>
</dbReference>
<keyword evidence="8" id="KW-1185">Reference proteome</keyword>
<dbReference type="GO" id="GO:0015221">
    <property type="term" value="F:lipopolysaccharide transmembrane transporter activity"/>
    <property type="evidence" value="ECO:0007669"/>
    <property type="project" value="InterPro"/>
</dbReference>
<evidence type="ECO:0000313" key="8">
    <source>
        <dbReference type="Proteomes" id="UP000264492"/>
    </source>
</evidence>
<comment type="similarity">
    <text evidence="6">Belongs to the LptC family.</text>
</comment>
<keyword evidence="1 6" id="KW-1003">Cell membrane</keyword>
<dbReference type="GO" id="GO:0005886">
    <property type="term" value="C:plasma membrane"/>
    <property type="evidence" value="ECO:0007669"/>
    <property type="project" value="UniProtKB-SubCell"/>
</dbReference>
<protein>
    <recommendedName>
        <fullName evidence="6">Lipopolysaccharide export system protein LptC</fullName>
    </recommendedName>
</protein>
<evidence type="ECO:0000256" key="3">
    <source>
        <dbReference type="ARBA" id="ARBA00022692"/>
    </source>
</evidence>
<reference evidence="7 8" key="1">
    <citation type="submission" date="2018-08" db="EMBL/GenBank/DDBJ databases">
        <title>Lysobacter sp. zong2l5, whole genome shotgun sequence.</title>
        <authorList>
            <person name="Zhang X."/>
            <person name="Feng G."/>
            <person name="Zhu H."/>
        </authorList>
    </citation>
    <scope>NUCLEOTIDE SEQUENCE [LARGE SCALE GENOMIC DNA]</scope>
    <source>
        <strain evidence="8">zong2l5</strain>
    </source>
</reference>
<dbReference type="GO" id="GO:0017089">
    <property type="term" value="F:glycolipid transfer activity"/>
    <property type="evidence" value="ECO:0007669"/>
    <property type="project" value="TreeGrafter"/>
</dbReference>
<dbReference type="NCBIfam" id="TIGR04409">
    <property type="entry name" value="LptC_YrbK"/>
    <property type="match status" value="1"/>
</dbReference>
<evidence type="ECO:0000256" key="1">
    <source>
        <dbReference type="ARBA" id="ARBA00022475"/>
    </source>
</evidence>
<dbReference type="HAMAP" id="MF_01915">
    <property type="entry name" value="LPS_assembly_LptC"/>
    <property type="match status" value="1"/>
</dbReference>
<comment type="function">
    <text evidence="6">Involved in the assembly of lipopolysaccharide (LPS). Required for the translocation of LPS from the inner membrane to the outer membrane. Facilitates the transfer of LPS from the inner membrane to the periplasmic protein LptA. Could be a docking site for LptA.</text>
</comment>
<dbReference type="RefSeq" id="WP_115858823.1">
    <property type="nucleotide sequence ID" value="NZ_QTSU01000001.1"/>
</dbReference>
<accession>A0A371K647</accession>
<evidence type="ECO:0000256" key="4">
    <source>
        <dbReference type="ARBA" id="ARBA00022989"/>
    </source>
</evidence>
<dbReference type="PANTHER" id="PTHR37481:SF1">
    <property type="entry name" value="LIPOPOLYSACCHARIDE EXPORT SYSTEM PROTEIN LPTC"/>
    <property type="match status" value="1"/>
</dbReference>
<dbReference type="Pfam" id="PF06835">
    <property type="entry name" value="LptC"/>
    <property type="match status" value="1"/>
</dbReference>
<dbReference type="InterPro" id="IPR026265">
    <property type="entry name" value="LptC"/>
</dbReference>
<evidence type="ECO:0000256" key="2">
    <source>
        <dbReference type="ARBA" id="ARBA00022519"/>
    </source>
</evidence>
<evidence type="ECO:0000256" key="5">
    <source>
        <dbReference type="ARBA" id="ARBA00023136"/>
    </source>
</evidence>
<evidence type="ECO:0000256" key="6">
    <source>
        <dbReference type="HAMAP-Rule" id="MF_01915"/>
    </source>
</evidence>
<keyword evidence="4 6" id="KW-1133">Transmembrane helix</keyword>
<dbReference type="EMBL" id="QTSU01000001">
    <property type="protein sequence ID" value="RDZ29385.1"/>
    <property type="molecule type" value="Genomic_DNA"/>
</dbReference>
<dbReference type="AlphaFoldDB" id="A0A371K647"/>
<keyword evidence="3 6" id="KW-0812">Transmembrane</keyword>
<dbReference type="InterPro" id="IPR052363">
    <property type="entry name" value="LPS_export_LptC"/>
</dbReference>
<organism evidence="7 8">
    <name type="scientific">Lysobacter silvisoli</name>
    <dbReference type="NCBI Taxonomy" id="2293254"/>
    <lineage>
        <taxon>Bacteria</taxon>
        <taxon>Pseudomonadati</taxon>
        <taxon>Pseudomonadota</taxon>
        <taxon>Gammaproteobacteria</taxon>
        <taxon>Lysobacterales</taxon>
        <taxon>Lysobacteraceae</taxon>
        <taxon>Lysobacter</taxon>
    </lineage>
</organism>
<comment type="subunit">
    <text evidence="6">Component of the lipopolysaccharide transport and assembly complex. Interacts with LptA and the LptBFG transporter complex.</text>
</comment>
<dbReference type="OrthoDB" id="5973594at2"/>
<dbReference type="Proteomes" id="UP000264492">
    <property type="component" value="Unassembled WGS sequence"/>
</dbReference>
<name>A0A371K647_9GAMM</name>
<proteinExistence type="inferred from homology"/>
<dbReference type="Gene3D" id="2.60.450.10">
    <property type="entry name" value="Lipopolysaccharide (LPS) transport protein A like domain"/>
    <property type="match status" value="1"/>
</dbReference>
<dbReference type="PANTHER" id="PTHR37481">
    <property type="entry name" value="LIPOPOLYSACCHARIDE EXPORT SYSTEM PROTEIN LPTC"/>
    <property type="match status" value="1"/>
</dbReference>
<gene>
    <name evidence="6 7" type="primary">lptC</name>
    <name evidence="7" type="ORF">DX914_09970</name>
</gene>
<keyword evidence="2 6" id="KW-0997">Cell inner membrane</keyword>
<dbReference type="GO" id="GO:0030288">
    <property type="term" value="C:outer membrane-bounded periplasmic space"/>
    <property type="evidence" value="ECO:0007669"/>
    <property type="project" value="TreeGrafter"/>
</dbReference>
<comment type="subcellular location">
    <subcellularLocation>
        <location evidence="6">Cell inner membrane</location>
        <topology evidence="6">Single-pass membrane protein</topology>
    </subcellularLocation>
</comment>
<comment type="caution">
    <text evidence="7">The sequence shown here is derived from an EMBL/GenBank/DDBJ whole genome shotgun (WGS) entry which is preliminary data.</text>
</comment>
<evidence type="ECO:0000313" key="7">
    <source>
        <dbReference type="EMBL" id="RDZ29385.1"/>
    </source>
</evidence>
<sequence length="187" mass="20336">MNWRGLIMAFLLLGALASGWALWSQRNKDRGTPTDRGRPDYVLNDFRVVVLDKQGKESFTLAAPKLVRDPSVKTMDVDTPTFSIPAKDGSGGPWSVRSSTAWVSPKADEVRLLGAVKADSTNAEGRPITITTERLNVFPDANKATSDVPVTLVQPGTIMNGSGLQADLETKNVNIPNVKVRYEAKAR</sequence>
<keyword evidence="5 6" id="KW-0472">Membrane</keyword>
<dbReference type="InterPro" id="IPR010664">
    <property type="entry name" value="LipoPS_assembly_LptC-rel"/>
</dbReference>